<organism evidence="2 3">
    <name type="scientific">Photobacterium pectinilyticum</name>
    <dbReference type="NCBI Taxonomy" id="2906793"/>
    <lineage>
        <taxon>Bacteria</taxon>
        <taxon>Pseudomonadati</taxon>
        <taxon>Pseudomonadota</taxon>
        <taxon>Gammaproteobacteria</taxon>
        <taxon>Vibrionales</taxon>
        <taxon>Vibrionaceae</taxon>
        <taxon>Photobacterium</taxon>
    </lineage>
</organism>
<dbReference type="SUPFAM" id="SSF55347">
    <property type="entry name" value="Glyceraldehyde-3-phosphate dehydrogenase-like, C-terminal domain"/>
    <property type="match status" value="1"/>
</dbReference>
<feature type="domain" description="Gfo/Idh/MocA-like oxidoreductase N-terminal" evidence="1">
    <location>
        <begin position="1"/>
        <end position="119"/>
    </location>
</feature>
<dbReference type="Pfam" id="PF01408">
    <property type="entry name" value="GFO_IDH_MocA"/>
    <property type="match status" value="1"/>
</dbReference>
<dbReference type="InterPro" id="IPR051317">
    <property type="entry name" value="Gfo/Idh/MocA_oxidoreduct"/>
</dbReference>
<dbReference type="Gene3D" id="3.40.50.720">
    <property type="entry name" value="NAD(P)-binding Rossmann-like Domain"/>
    <property type="match status" value="1"/>
</dbReference>
<dbReference type="PANTHER" id="PTHR43708:SF4">
    <property type="entry name" value="OXIDOREDUCTASE YCEM-RELATED"/>
    <property type="match status" value="1"/>
</dbReference>
<dbReference type="SUPFAM" id="SSF51735">
    <property type="entry name" value="NAD(P)-binding Rossmann-fold domains"/>
    <property type="match status" value="1"/>
</dbReference>
<sequence>MKIALIGLGDIAIKAHLPVLSQLPNVEWVFCTRNPQRLQQLAKQYHVTETYTDYRELAKAGIDAVMIHSATSSHPMLAAFFLNLGLPVFVDKPLADNYEQCERLYDLAESKQAPLFMGFNRRYIPLYKQHLSGVSIDTKREEHVPAEQLSSGPLLSLRWEKHRHGLPGEGRTFIFDDFIHPLDSINVNANIDLEDLYITCQSASVGSQLQLGRLDVQWQQNGALFHASMNRQHGATMETVSANYKNVSYRFDSFTEGSRWQNNIEKRLKLADWTPMLAAKGFHAMAEHWLDVVISGKQELALTQRNLHSHLLAEYLVSQVK</sequence>
<protein>
    <submittedName>
        <fullName evidence="2">Gfo/Idh/MocA family oxidoreductase</fullName>
    </submittedName>
</protein>
<dbReference type="EMBL" id="JANEYT010000027">
    <property type="protein sequence ID" value="MCQ1058952.1"/>
    <property type="molecule type" value="Genomic_DNA"/>
</dbReference>
<accession>A0ABT1N340</accession>
<name>A0ABT1N340_9GAMM</name>
<proteinExistence type="predicted"/>
<dbReference type="PANTHER" id="PTHR43708">
    <property type="entry name" value="CONSERVED EXPRESSED OXIDOREDUCTASE (EUROFUNG)"/>
    <property type="match status" value="1"/>
</dbReference>
<keyword evidence="3" id="KW-1185">Reference proteome</keyword>
<comment type="caution">
    <text evidence="2">The sequence shown here is derived from an EMBL/GenBank/DDBJ whole genome shotgun (WGS) entry which is preliminary data.</text>
</comment>
<dbReference type="InterPro" id="IPR000683">
    <property type="entry name" value="Gfo/Idh/MocA-like_OxRdtase_N"/>
</dbReference>
<evidence type="ECO:0000313" key="2">
    <source>
        <dbReference type="EMBL" id="MCQ1058952.1"/>
    </source>
</evidence>
<evidence type="ECO:0000313" key="3">
    <source>
        <dbReference type="Proteomes" id="UP001524460"/>
    </source>
</evidence>
<reference evidence="2 3" key="1">
    <citation type="submission" date="2022-07" db="EMBL/GenBank/DDBJ databases">
        <title>Photobacterium pectinilyticum sp. nov., a marine bacterium isolated from surface seawater of Qingdao offshore.</title>
        <authorList>
            <person name="Wang X."/>
        </authorList>
    </citation>
    <scope>NUCLEOTIDE SEQUENCE [LARGE SCALE GENOMIC DNA]</scope>
    <source>
        <strain evidence="2 3">ZSDE20</strain>
    </source>
</reference>
<evidence type="ECO:0000259" key="1">
    <source>
        <dbReference type="Pfam" id="PF01408"/>
    </source>
</evidence>
<dbReference type="RefSeq" id="WP_255042979.1">
    <property type="nucleotide sequence ID" value="NZ_JANEYT010000027.1"/>
</dbReference>
<dbReference type="Gene3D" id="3.30.360.10">
    <property type="entry name" value="Dihydrodipicolinate Reductase, domain 2"/>
    <property type="match status" value="1"/>
</dbReference>
<gene>
    <name evidence="2" type="ORF">NHN17_12895</name>
</gene>
<dbReference type="InterPro" id="IPR036291">
    <property type="entry name" value="NAD(P)-bd_dom_sf"/>
</dbReference>
<dbReference type="Proteomes" id="UP001524460">
    <property type="component" value="Unassembled WGS sequence"/>
</dbReference>